<dbReference type="OrthoDB" id="26838at2759"/>
<evidence type="ECO:0000313" key="1">
    <source>
        <dbReference type="EMBL" id="CAB9519028.1"/>
    </source>
</evidence>
<proteinExistence type="predicted"/>
<gene>
    <name evidence="1" type="ORF">SEMRO_982_G227700.1</name>
</gene>
<sequence length="140" mass="15107">MIIDEIGRKSEADAARTAASRGVRLIATAHGSFRSLLGNPDTNGLLGGVSNVVLGDEYAKSKMEDGSQSNFRESRAERLSNPVFDVAVELGVGANAECTVIMNTAEAVDRILAGKRYKVQRRNWDGISSSILLVLQLDRE</sequence>
<accession>A0A9N8HQG6</accession>
<name>A0A9N8HQG6_9STRA</name>
<comment type="caution">
    <text evidence="1">The sequence shown here is derived from an EMBL/GenBank/DDBJ whole genome shotgun (WGS) entry which is preliminary data.</text>
</comment>
<dbReference type="PANTHER" id="PTHR20953">
    <property type="entry name" value="KINASE-RELATED"/>
    <property type="match status" value="1"/>
</dbReference>
<protein>
    <submittedName>
        <fullName evidence="1">AAA</fullName>
    </submittedName>
</protein>
<organism evidence="1 2">
    <name type="scientific">Seminavis robusta</name>
    <dbReference type="NCBI Taxonomy" id="568900"/>
    <lineage>
        <taxon>Eukaryota</taxon>
        <taxon>Sar</taxon>
        <taxon>Stramenopiles</taxon>
        <taxon>Ochrophyta</taxon>
        <taxon>Bacillariophyta</taxon>
        <taxon>Bacillariophyceae</taxon>
        <taxon>Bacillariophycidae</taxon>
        <taxon>Naviculales</taxon>
        <taxon>Naviculaceae</taxon>
        <taxon>Seminavis</taxon>
    </lineage>
</organism>
<evidence type="ECO:0000313" key="2">
    <source>
        <dbReference type="Proteomes" id="UP001153069"/>
    </source>
</evidence>
<dbReference type="EMBL" id="CAICTM010000980">
    <property type="protein sequence ID" value="CAB9519028.1"/>
    <property type="molecule type" value="Genomic_DNA"/>
</dbReference>
<reference evidence="1" key="1">
    <citation type="submission" date="2020-06" db="EMBL/GenBank/DDBJ databases">
        <authorList>
            <consortium name="Plant Systems Biology data submission"/>
        </authorList>
    </citation>
    <scope>NUCLEOTIDE SEQUENCE</scope>
    <source>
        <strain evidence="1">D6</strain>
    </source>
</reference>
<dbReference type="AlphaFoldDB" id="A0A9N8HQG6"/>
<dbReference type="Proteomes" id="UP001153069">
    <property type="component" value="Unassembled WGS sequence"/>
</dbReference>
<dbReference type="PANTHER" id="PTHR20953:SF3">
    <property type="entry name" value="P-LOOP CONTAINING NUCLEOSIDE TRIPHOSPHATE HYDROLASES SUPERFAMILY PROTEIN"/>
    <property type="match status" value="1"/>
</dbReference>
<keyword evidence="2" id="KW-1185">Reference proteome</keyword>